<protein>
    <submittedName>
        <fullName evidence="1">Uncharacterized protein</fullName>
    </submittedName>
</protein>
<accession>A0A507DM38</accession>
<feature type="non-terminal residue" evidence="1">
    <location>
        <position position="1"/>
    </location>
</feature>
<name>A0A507DM38_9FUNG</name>
<evidence type="ECO:0000313" key="1">
    <source>
        <dbReference type="EMBL" id="TPX52732.1"/>
    </source>
</evidence>
<dbReference type="AlphaFoldDB" id="A0A507DM38"/>
<dbReference type="Proteomes" id="UP000317494">
    <property type="component" value="Unassembled WGS sequence"/>
</dbReference>
<dbReference type="EMBL" id="QEAN01000029">
    <property type="protein sequence ID" value="TPX52732.1"/>
    <property type="molecule type" value="Genomic_DNA"/>
</dbReference>
<gene>
    <name evidence="1" type="ORF">SeMB42_g01194</name>
</gene>
<sequence length="56" mass="6028">TQVVVPGDSLVMGNCFVTCRVAVISPLFGWRTVIIQGLADHDKCVNAPHKNSTNAF</sequence>
<organism evidence="1 2">
    <name type="scientific">Synchytrium endobioticum</name>
    <dbReference type="NCBI Taxonomy" id="286115"/>
    <lineage>
        <taxon>Eukaryota</taxon>
        <taxon>Fungi</taxon>
        <taxon>Fungi incertae sedis</taxon>
        <taxon>Chytridiomycota</taxon>
        <taxon>Chytridiomycota incertae sedis</taxon>
        <taxon>Chytridiomycetes</taxon>
        <taxon>Synchytriales</taxon>
        <taxon>Synchytriaceae</taxon>
        <taxon>Synchytrium</taxon>
    </lineage>
</organism>
<reference evidence="1 2" key="1">
    <citation type="journal article" date="2019" name="Sci. Rep.">
        <title>Comparative genomics of chytrid fungi reveal insights into the obligate biotrophic and pathogenic lifestyle of Synchytrium endobioticum.</title>
        <authorList>
            <person name="van de Vossenberg B.T.L.H."/>
            <person name="Warris S."/>
            <person name="Nguyen H.D.T."/>
            <person name="van Gent-Pelzer M.P.E."/>
            <person name="Joly D.L."/>
            <person name="van de Geest H.C."/>
            <person name="Bonants P.J.M."/>
            <person name="Smith D.S."/>
            <person name="Levesque C.A."/>
            <person name="van der Lee T.A.J."/>
        </authorList>
    </citation>
    <scope>NUCLEOTIDE SEQUENCE [LARGE SCALE GENOMIC DNA]</scope>
    <source>
        <strain evidence="1 2">MB42</strain>
    </source>
</reference>
<dbReference type="VEuPathDB" id="FungiDB:SeMB42_g01194"/>
<comment type="caution">
    <text evidence="1">The sequence shown here is derived from an EMBL/GenBank/DDBJ whole genome shotgun (WGS) entry which is preliminary data.</text>
</comment>
<evidence type="ECO:0000313" key="2">
    <source>
        <dbReference type="Proteomes" id="UP000317494"/>
    </source>
</evidence>
<proteinExistence type="predicted"/>
<keyword evidence="2" id="KW-1185">Reference proteome</keyword>